<accession>A0A2P5XZ73</accession>
<comment type="subcellular location">
    <subcellularLocation>
        <location evidence="1">Cell membrane</location>
        <topology evidence="1">Multi-pass membrane protein</topology>
    </subcellularLocation>
</comment>
<evidence type="ECO:0000256" key="9">
    <source>
        <dbReference type="SAM" id="Phobius"/>
    </source>
</evidence>
<keyword evidence="2" id="KW-0813">Transport</keyword>
<feature type="transmembrane region" description="Helical" evidence="9">
    <location>
        <begin position="439"/>
        <end position="461"/>
    </location>
</feature>
<protein>
    <recommendedName>
        <fullName evidence="12">Amino acid permease/ SLC12A domain-containing protein</fullName>
    </recommendedName>
</protein>
<dbReference type="Pfam" id="PF13520">
    <property type="entry name" value="AA_permease_2"/>
    <property type="match status" value="1"/>
</dbReference>
<evidence type="ECO:0000256" key="1">
    <source>
        <dbReference type="ARBA" id="ARBA00004651"/>
    </source>
</evidence>
<feature type="transmembrane region" description="Helical" evidence="9">
    <location>
        <begin position="208"/>
        <end position="231"/>
    </location>
</feature>
<feature type="transmembrane region" description="Helical" evidence="9">
    <location>
        <begin position="383"/>
        <end position="402"/>
    </location>
</feature>
<proteinExistence type="inferred from homology"/>
<dbReference type="InterPro" id="IPR044566">
    <property type="entry name" value="RMV1-like"/>
</dbReference>
<feature type="transmembrane region" description="Helical" evidence="9">
    <location>
        <begin position="185"/>
        <end position="202"/>
    </location>
</feature>
<dbReference type="PANTHER" id="PTHR45826:SF18">
    <property type="entry name" value="NEUTRAL AMINO ACID TRANSPORTER"/>
    <property type="match status" value="1"/>
</dbReference>
<dbReference type="EMBL" id="KZ663975">
    <property type="protein sequence ID" value="PPS08639.1"/>
    <property type="molecule type" value="Genomic_DNA"/>
</dbReference>
<keyword evidence="3" id="KW-1003">Cell membrane</keyword>
<evidence type="ECO:0008006" key="12">
    <source>
        <dbReference type="Google" id="ProtNLM"/>
    </source>
</evidence>
<keyword evidence="7 9" id="KW-0472">Membrane</keyword>
<keyword evidence="5" id="KW-0769">Symport</keyword>
<dbReference type="InterPro" id="IPR002293">
    <property type="entry name" value="AA/rel_permease1"/>
</dbReference>
<reference evidence="10 11" key="1">
    <citation type="submission" date="2015-01" db="EMBL/GenBank/DDBJ databases">
        <title>Genome of allotetraploid Gossypium barbadense reveals genomic plasticity and fiber elongation in cotton evolution.</title>
        <authorList>
            <person name="Chen X."/>
            <person name="Liu X."/>
            <person name="Zhao B."/>
            <person name="Zheng H."/>
            <person name="Hu Y."/>
            <person name="Lu G."/>
            <person name="Yang C."/>
            <person name="Chen J."/>
            <person name="Shan C."/>
            <person name="Zhang L."/>
            <person name="Zhou Y."/>
            <person name="Wang L."/>
            <person name="Guo W."/>
            <person name="Bai Y."/>
            <person name="Ruan J."/>
            <person name="Shangguan X."/>
            <person name="Mao Y."/>
            <person name="Jiang J."/>
            <person name="Zhu Y."/>
            <person name="Lei J."/>
            <person name="Kang H."/>
            <person name="Chen S."/>
            <person name="He X."/>
            <person name="Wang R."/>
            <person name="Wang Y."/>
            <person name="Chen J."/>
            <person name="Wang L."/>
            <person name="Yu S."/>
            <person name="Wang B."/>
            <person name="Wei J."/>
            <person name="Song S."/>
            <person name="Lu X."/>
            <person name="Gao Z."/>
            <person name="Gu W."/>
            <person name="Deng X."/>
            <person name="Ma D."/>
            <person name="Wang S."/>
            <person name="Liang W."/>
            <person name="Fang L."/>
            <person name="Cai C."/>
            <person name="Zhu X."/>
            <person name="Zhou B."/>
            <person name="Zhang Y."/>
            <person name="Chen Z."/>
            <person name="Xu S."/>
            <person name="Zhu R."/>
            <person name="Wang S."/>
            <person name="Zhang T."/>
            <person name="Zhao G."/>
        </authorList>
    </citation>
    <scope>NUCLEOTIDE SEQUENCE [LARGE SCALE GENOMIC DNA]</scope>
    <source>
        <strain evidence="11">cv. Xinhai21</strain>
        <tissue evidence="10">Leaf</tissue>
    </source>
</reference>
<evidence type="ECO:0000256" key="6">
    <source>
        <dbReference type="ARBA" id="ARBA00022989"/>
    </source>
</evidence>
<evidence type="ECO:0000256" key="7">
    <source>
        <dbReference type="ARBA" id="ARBA00023136"/>
    </source>
</evidence>
<dbReference type="GO" id="GO:0015203">
    <property type="term" value="F:polyamine transmembrane transporter activity"/>
    <property type="evidence" value="ECO:0007669"/>
    <property type="project" value="UniProtKB-ARBA"/>
</dbReference>
<keyword evidence="6 9" id="KW-1133">Transmembrane helix</keyword>
<sequence>MEKVTCKSCLLSFHSCRVDANIQELLSIPIPKVSASDPDGRLQLLPAALRPRGNSSDHQGRQCQSKPQKAIYHPLHLPHLLRGLRGSIWCRGSSRCRWALCSILGFLIFPFLWSIPEALITAELATTFPGNGGYVIWAHQAFGPFWGSLIGSWKFLSGVINLASCSVLCIEYIKLVLPLFSCGASRYFAVVSLALVLSFLNYTGLVVVGYTAILLGIFSLVPFILLALISIPNIDPSRWISLNEDRVKTDWSLFFNTLFWNLNFWDNASSLAGEVDRPQKTFPKALFSAGLLTCLAYLVPLLAATGAIPLKQENWVNGYFADVAQLIAGKSLMIFLEIGAVLSSIGFYEAQLTSCAYQLLGMADLGVLPQCFSVRSKWFNTPWLGILVSTLITVAVSSMNFADLISSINFLYSLAMLLEFASFLWLRRKLPMMERPFRVPLELPGLIMMCLIPSGFLVYIMSLANGTVLLVSSVVSALTILWYFMTNHFCKSNMWNHFNNVGPKLMDPDLD</sequence>
<evidence type="ECO:0000256" key="3">
    <source>
        <dbReference type="ARBA" id="ARBA00022475"/>
    </source>
</evidence>
<dbReference type="Gene3D" id="1.20.1740.10">
    <property type="entry name" value="Amino acid/polyamine transporter I"/>
    <property type="match status" value="1"/>
</dbReference>
<organism evidence="10 11">
    <name type="scientific">Gossypium barbadense</name>
    <name type="common">Sea Island cotton</name>
    <name type="synonym">Hibiscus barbadensis</name>
    <dbReference type="NCBI Taxonomy" id="3634"/>
    <lineage>
        <taxon>Eukaryota</taxon>
        <taxon>Viridiplantae</taxon>
        <taxon>Streptophyta</taxon>
        <taxon>Embryophyta</taxon>
        <taxon>Tracheophyta</taxon>
        <taxon>Spermatophyta</taxon>
        <taxon>Magnoliopsida</taxon>
        <taxon>eudicotyledons</taxon>
        <taxon>Gunneridae</taxon>
        <taxon>Pentapetalae</taxon>
        <taxon>rosids</taxon>
        <taxon>malvids</taxon>
        <taxon>Malvales</taxon>
        <taxon>Malvaceae</taxon>
        <taxon>Malvoideae</taxon>
        <taxon>Gossypium</taxon>
    </lineage>
</organism>
<gene>
    <name evidence="10" type="ORF">GOBAR_AA12005</name>
</gene>
<dbReference type="FunFam" id="1.20.1740.10:FF:000041">
    <property type="entry name" value="Amino acid permease, putative"/>
    <property type="match status" value="1"/>
</dbReference>
<dbReference type="AlphaFoldDB" id="A0A2P5XZ73"/>
<name>A0A2P5XZ73_GOSBA</name>
<evidence type="ECO:0000256" key="8">
    <source>
        <dbReference type="ARBA" id="ARBA00024041"/>
    </source>
</evidence>
<dbReference type="Proteomes" id="UP000239757">
    <property type="component" value="Unassembled WGS sequence"/>
</dbReference>
<evidence type="ECO:0000256" key="2">
    <source>
        <dbReference type="ARBA" id="ARBA00022448"/>
    </source>
</evidence>
<keyword evidence="4 9" id="KW-0812">Transmembrane</keyword>
<dbReference type="GO" id="GO:0015293">
    <property type="term" value="F:symporter activity"/>
    <property type="evidence" value="ECO:0007669"/>
    <property type="project" value="UniProtKB-KW"/>
</dbReference>
<evidence type="ECO:0000313" key="10">
    <source>
        <dbReference type="EMBL" id="PPS08639.1"/>
    </source>
</evidence>
<feature type="transmembrane region" description="Helical" evidence="9">
    <location>
        <begin position="408"/>
        <end position="427"/>
    </location>
</feature>
<comment type="similarity">
    <text evidence="8">Belongs to the amino acid-polyamine-organocation (APC) superfamily. Polyamine:cation symporter (PHS) (TC 2.A.3.12) family.</text>
</comment>
<evidence type="ECO:0000256" key="5">
    <source>
        <dbReference type="ARBA" id="ARBA00022847"/>
    </source>
</evidence>
<feature type="transmembrane region" description="Helical" evidence="9">
    <location>
        <begin position="327"/>
        <end position="348"/>
    </location>
</feature>
<dbReference type="PANTHER" id="PTHR45826">
    <property type="entry name" value="POLYAMINE TRANSPORTER PUT1"/>
    <property type="match status" value="1"/>
</dbReference>
<feature type="transmembrane region" description="Helical" evidence="9">
    <location>
        <begin position="467"/>
        <end position="485"/>
    </location>
</feature>
<dbReference type="GO" id="GO:0005886">
    <property type="term" value="C:plasma membrane"/>
    <property type="evidence" value="ECO:0007669"/>
    <property type="project" value="UniProtKB-SubCell"/>
</dbReference>
<evidence type="ECO:0000313" key="11">
    <source>
        <dbReference type="Proteomes" id="UP000239757"/>
    </source>
</evidence>
<feature type="transmembrane region" description="Helical" evidence="9">
    <location>
        <begin position="98"/>
        <end position="115"/>
    </location>
</feature>
<dbReference type="OrthoDB" id="5982228at2759"/>
<evidence type="ECO:0000256" key="4">
    <source>
        <dbReference type="ARBA" id="ARBA00022692"/>
    </source>
</evidence>
<feature type="transmembrane region" description="Helical" evidence="9">
    <location>
        <begin position="285"/>
        <end position="307"/>
    </location>
</feature>